<evidence type="ECO:0000313" key="1">
    <source>
        <dbReference type="EMBL" id="RDY01599.1"/>
    </source>
</evidence>
<protein>
    <submittedName>
        <fullName evidence="1">Uncharacterized protein</fullName>
    </submittedName>
</protein>
<reference evidence="1" key="1">
    <citation type="submission" date="2018-05" db="EMBL/GenBank/DDBJ databases">
        <title>Draft genome of Mucuna pruriens seed.</title>
        <authorList>
            <person name="Nnadi N.E."/>
            <person name="Vos R."/>
            <person name="Hasami M.H."/>
            <person name="Devisetty U.K."/>
            <person name="Aguiy J.C."/>
        </authorList>
    </citation>
    <scope>NUCLEOTIDE SEQUENCE [LARGE SCALE GENOMIC DNA]</scope>
    <source>
        <strain evidence="1">JCA_2017</strain>
    </source>
</reference>
<name>A0A371HFP5_MUCPR</name>
<sequence>MEDHESIDQMFGRFQTIINNLRQWRSQVITLEASKDLKKFHVEEIIGTLKFIALNDEKTHIGSSSKPSKLMSLMMKP</sequence>
<proteinExistence type="predicted"/>
<comment type="caution">
    <text evidence="1">The sequence shown here is derived from an EMBL/GenBank/DDBJ whole genome shotgun (WGS) entry which is preliminary data.</text>
</comment>
<dbReference type="OrthoDB" id="1432452at2759"/>
<keyword evidence="2" id="KW-1185">Reference proteome</keyword>
<gene>
    <name evidence="1" type="ORF">CR513_15059</name>
</gene>
<dbReference type="EMBL" id="QJKJ01002731">
    <property type="protein sequence ID" value="RDY01599.1"/>
    <property type="molecule type" value="Genomic_DNA"/>
</dbReference>
<organism evidence="1 2">
    <name type="scientific">Mucuna pruriens</name>
    <name type="common">Velvet bean</name>
    <name type="synonym">Dolichos pruriens</name>
    <dbReference type="NCBI Taxonomy" id="157652"/>
    <lineage>
        <taxon>Eukaryota</taxon>
        <taxon>Viridiplantae</taxon>
        <taxon>Streptophyta</taxon>
        <taxon>Embryophyta</taxon>
        <taxon>Tracheophyta</taxon>
        <taxon>Spermatophyta</taxon>
        <taxon>Magnoliopsida</taxon>
        <taxon>eudicotyledons</taxon>
        <taxon>Gunneridae</taxon>
        <taxon>Pentapetalae</taxon>
        <taxon>rosids</taxon>
        <taxon>fabids</taxon>
        <taxon>Fabales</taxon>
        <taxon>Fabaceae</taxon>
        <taxon>Papilionoideae</taxon>
        <taxon>50 kb inversion clade</taxon>
        <taxon>NPAAA clade</taxon>
        <taxon>indigoferoid/millettioid clade</taxon>
        <taxon>Phaseoleae</taxon>
        <taxon>Mucuna</taxon>
    </lineage>
</organism>
<dbReference type="Proteomes" id="UP000257109">
    <property type="component" value="Unassembled WGS sequence"/>
</dbReference>
<dbReference type="AlphaFoldDB" id="A0A371HFP5"/>
<evidence type="ECO:0000313" key="2">
    <source>
        <dbReference type="Proteomes" id="UP000257109"/>
    </source>
</evidence>
<feature type="non-terminal residue" evidence="1">
    <location>
        <position position="1"/>
    </location>
</feature>
<accession>A0A371HFP5</accession>